<dbReference type="PROSITE" id="PS50026">
    <property type="entry name" value="EGF_3"/>
    <property type="match status" value="1"/>
</dbReference>
<feature type="signal peptide" evidence="2">
    <location>
        <begin position="1"/>
        <end position="27"/>
    </location>
</feature>
<evidence type="ECO:0000259" key="3">
    <source>
        <dbReference type="PROSITE" id="PS50026"/>
    </source>
</evidence>
<evidence type="ECO:0000256" key="1">
    <source>
        <dbReference type="PROSITE-ProRule" id="PRU00076"/>
    </source>
</evidence>
<feature type="domain" description="EGF-like" evidence="3">
    <location>
        <begin position="21"/>
        <end position="56"/>
    </location>
</feature>
<dbReference type="Gene3D" id="2.115.10.20">
    <property type="entry name" value="Glycosyl hydrolase domain, family 43"/>
    <property type="match status" value="1"/>
</dbReference>
<protein>
    <recommendedName>
        <fullName evidence="3">EGF-like domain-containing protein</fullName>
    </recommendedName>
</protein>
<keyword evidence="2" id="KW-0732">Signal</keyword>
<reference evidence="4 5" key="1">
    <citation type="submission" date="2023-11" db="EMBL/GenBank/DDBJ databases">
        <title>An acidophilic fungus is an integral part of prey digestion in a carnivorous sundew plant.</title>
        <authorList>
            <person name="Tsai I.J."/>
        </authorList>
    </citation>
    <scope>NUCLEOTIDE SEQUENCE [LARGE SCALE GENOMIC DNA]</scope>
    <source>
        <strain evidence="4">169a</strain>
    </source>
</reference>
<organism evidence="4 5">
    <name type="scientific">Acrodontium crateriforme</name>
    <dbReference type="NCBI Taxonomy" id="150365"/>
    <lineage>
        <taxon>Eukaryota</taxon>
        <taxon>Fungi</taxon>
        <taxon>Dikarya</taxon>
        <taxon>Ascomycota</taxon>
        <taxon>Pezizomycotina</taxon>
        <taxon>Dothideomycetes</taxon>
        <taxon>Dothideomycetidae</taxon>
        <taxon>Mycosphaerellales</taxon>
        <taxon>Teratosphaeriaceae</taxon>
        <taxon>Acrodontium</taxon>
    </lineage>
</organism>
<dbReference type="SUPFAM" id="SSF75005">
    <property type="entry name" value="Arabinanase/levansucrase/invertase"/>
    <property type="match status" value="1"/>
</dbReference>
<accession>A0AAQ3R1X3</accession>
<proteinExistence type="predicted"/>
<dbReference type="InterPro" id="IPR023296">
    <property type="entry name" value="Glyco_hydro_beta-prop_sf"/>
</dbReference>
<keyword evidence="1" id="KW-0245">EGF-like domain</keyword>
<dbReference type="Proteomes" id="UP001303373">
    <property type="component" value="Chromosome 1"/>
</dbReference>
<evidence type="ECO:0000313" key="4">
    <source>
        <dbReference type="EMBL" id="WPG97485.1"/>
    </source>
</evidence>
<name>A0AAQ3R1X3_9PEZI</name>
<sequence length="396" mass="43814">MGRHTVSFLQILLAATTLVLPSYQCQTDDDCSLNGRCSSKIKVCHCDPGWRGADCGELNVRPANRESGYNRTAEGISSWGSKIVVDPHDSRLHHLFLAEFEHGCGLDFWSPFSRIIRAESHQGAAGPYKFAAEVVSAFAHNPSVVWSPIEQEYLLYYIGCEQNLNASACTASDLTCGPGNFINGESGISIQTSKDLRHWKPKGQVFKGSDDMQLWDADTTNPSPHPLLYPPSYSHEHKSGMLLAYRGCPYNCPGNELISLAIAPCATGPYTRLNNHEPIFPDSAEDPFVWQDKRGHFHMLVHSLEAEGGFGRGPKVGRHAYARRMEGPWTFAGGNRSLAFSTHADFDDGSSINFYRRERPQLLFSDDGTVRPLFLTTGVQENNSPMSYTLIVPLGE</sequence>
<dbReference type="PROSITE" id="PS00022">
    <property type="entry name" value="EGF_1"/>
    <property type="match status" value="1"/>
</dbReference>
<dbReference type="Pfam" id="PF23106">
    <property type="entry name" value="EGF_Teneurin"/>
    <property type="match status" value="1"/>
</dbReference>
<feature type="chain" id="PRO_5043010926" description="EGF-like domain-containing protein" evidence="2">
    <location>
        <begin position="28"/>
        <end position="396"/>
    </location>
</feature>
<gene>
    <name evidence="4" type="ORF">R9X50_00026200</name>
</gene>
<feature type="disulfide bond" evidence="1">
    <location>
        <begin position="46"/>
        <end position="55"/>
    </location>
</feature>
<keyword evidence="5" id="KW-1185">Reference proteome</keyword>
<dbReference type="CDD" id="cd08994">
    <property type="entry name" value="GH43_62_32_68_117_130-like"/>
    <property type="match status" value="1"/>
</dbReference>
<evidence type="ECO:0000256" key="2">
    <source>
        <dbReference type="SAM" id="SignalP"/>
    </source>
</evidence>
<dbReference type="PROSITE" id="PS01186">
    <property type="entry name" value="EGF_2"/>
    <property type="match status" value="1"/>
</dbReference>
<keyword evidence="1" id="KW-1015">Disulfide bond</keyword>
<comment type="caution">
    <text evidence="1">Lacks conserved residue(s) required for the propagation of feature annotation.</text>
</comment>
<dbReference type="InterPro" id="IPR000742">
    <property type="entry name" value="EGF"/>
</dbReference>
<evidence type="ECO:0000313" key="5">
    <source>
        <dbReference type="Proteomes" id="UP001303373"/>
    </source>
</evidence>
<dbReference type="AlphaFoldDB" id="A0AAQ3R1X3"/>
<dbReference type="EMBL" id="CP138580">
    <property type="protein sequence ID" value="WPG97485.1"/>
    <property type="molecule type" value="Genomic_DNA"/>
</dbReference>